<dbReference type="InterPro" id="IPR050925">
    <property type="entry name" value="Rhomboid_protease_S54"/>
</dbReference>
<evidence type="ECO:0000313" key="7">
    <source>
        <dbReference type="EMBL" id="HIZ89837.1"/>
    </source>
</evidence>
<feature type="transmembrane region" description="Helical" evidence="5">
    <location>
        <begin position="126"/>
        <end position="148"/>
    </location>
</feature>
<feature type="transmembrane region" description="Helical" evidence="5">
    <location>
        <begin position="102"/>
        <end position="120"/>
    </location>
</feature>
<reference evidence="7" key="2">
    <citation type="submission" date="2021-04" db="EMBL/GenBank/DDBJ databases">
        <authorList>
            <person name="Gilroy R."/>
        </authorList>
    </citation>
    <scope>NUCLEOTIDE SEQUENCE</scope>
    <source>
        <strain evidence="7">ChiW4-1371</strain>
    </source>
</reference>
<evidence type="ECO:0000256" key="2">
    <source>
        <dbReference type="ARBA" id="ARBA00022692"/>
    </source>
</evidence>
<keyword evidence="2 5" id="KW-0812">Transmembrane</keyword>
<dbReference type="GO" id="GO:0006508">
    <property type="term" value="P:proteolysis"/>
    <property type="evidence" value="ECO:0007669"/>
    <property type="project" value="UniProtKB-KW"/>
</dbReference>
<feature type="transmembrane region" description="Helical" evidence="5">
    <location>
        <begin position="66"/>
        <end position="90"/>
    </location>
</feature>
<protein>
    <submittedName>
        <fullName evidence="7">Rhomboid family intramembrane serine protease</fullName>
    </submittedName>
</protein>
<name>A0A9D2GUY5_9BACT</name>
<dbReference type="Pfam" id="PF01694">
    <property type="entry name" value="Rhomboid"/>
    <property type="match status" value="1"/>
</dbReference>
<comment type="subcellular location">
    <subcellularLocation>
        <location evidence="1">Membrane</location>
        <topology evidence="1">Multi-pass membrane protein</topology>
    </subcellularLocation>
</comment>
<dbReference type="Proteomes" id="UP000824176">
    <property type="component" value="Unassembled WGS sequence"/>
</dbReference>
<feature type="transmembrane region" description="Helical" evidence="5">
    <location>
        <begin position="12"/>
        <end position="31"/>
    </location>
</feature>
<comment type="caution">
    <text evidence="7">The sequence shown here is derived from an EMBL/GenBank/DDBJ whole genome shotgun (WGS) entry which is preliminary data.</text>
</comment>
<dbReference type="GO" id="GO:0016020">
    <property type="term" value="C:membrane"/>
    <property type="evidence" value="ECO:0007669"/>
    <property type="project" value="UniProtKB-SubCell"/>
</dbReference>
<proteinExistence type="predicted"/>
<sequence>MFPLKTNIPVNRFPYGVWLIIITNIVIYIYFRINFHGLLFADHGFMPLKMAMPSEIVSTGEKMSSFVTYMFLHSSSLHVALNMYFLYVFGKNVEDYIGTVKFLCMYIIIGVLAVIIEAFMMPDLEYPIVGSSGAVAGIMGMFIVFFPFSKIKTFIFLLIYAIIRNIPSVIIILLFITFQLLLWYCEQFFNINEYLRSFQESIGIKGRYLNISNVAYWTHIGGFLTGVMLGIILKTVKIIRQRKNNA</sequence>
<dbReference type="InterPro" id="IPR022764">
    <property type="entry name" value="Peptidase_S54_rhomboid_dom"/>
</dbReference>
<organism evidence="7 8">
    <name type="scientific">Candidatus Mucispirillum faecigallinarum</name>
    <dbReference type="NCBI Taxonomy" id="2838699"/>
    <lineage>
        <taxon>Bacteria</taxon>
        <taxon>Pseudomonadati</taxon>
        <taxon>Deferribacterota</taxon>
        <taxon>Deferribacteres</taxon>
        <taxon>Deferribacterales</taxon>
        <taxon>Mucispirillaceae</taxon>
        <taxon>Mucispirillum</taxon>
    </lineage>
</organism>
<keyword evidence="4 5" id="KW-0472">Membrane</keyword>
<keyword evidence="3 5" id="KW-1133">Transmembrane helix</keyword>
<keyword evidence="7" id="KW-0645">Protease</keyword>
<dbReference type="SUPFAM" id="SSF144091">
    <property type="entry name" value="Rhomboid-like"/>
    <property type="match status" value="1"/>
</dbReference>
<dbReference type="EMBL" id="DXAQ01000121">
    <property type="protein sequence ID" value="HIZ89837.1"/>
    <property type="molecule type" value="Genomic_DNA"/>
</dbReference>
<reference evidence="7" key="1">
    <citation type="journal article" date="2021" name="PeerJ">
        <title>Extensive microbial diversity within the chicken gut microbiome revealed by metagenomics and culture.</title>
        <authorList>
            <person name="Gilroy R."/>
            <person name="Ravi A."/>
            <person name="Getino M."/>
            <person name="Pursley I."/>
            <person name="Horton D.L."/>
            <person name="Alikhan N.F."/>
            <person name="Baker D."/>
            <person name="Gharbi K."/>
            <person name="Hall N."/>
            <person name="Watson M."/>
            <person name="Adriaenssens E.M."/>
            <person name="Foster-Nyarko E."/>
            <person name="Jarju S."/>
            <person name="Secka A."/>
            <person name="Antonio M."/>
            <person name="Oren A."/>
            <person name="Chaudhuri R.R."/>
            <person name="La Ragione R."/>
            <person name="Hildebrand F."/>
            <person name="Pallen M.J."/>
        </authorList>
    </citation>
    <scope>NUCLEOTIDE SEQUENCE</scope>
    <source>
        <strain evidence="7">ChiW4-1371</strain>
    </source>
</reference>
<dbReference type="InterPro" id="IPR035952">
    <property type="entry name" value="Rhomboid-like_sf"/>
</dbReference>
<evidence type="ECO:0000256" key="1">
    <source>
        <dbReference type="ARBA" id="ARBA00004141"/>
    </source>
</evidence>
<keyword evidence="7" id="KW-0378">Hydrolase</keyword>
<evidence type="ECO:0000313" key="8">
    <source>
        <dbReference type="Proteomes" id="UP000824176"/>
    </source>
</evidence>
<evidence type="ECO:0000256" key="3">
    <source>
        <dbReference type="ARBA" id="ARBA00022989"/>
    </source>
</evidence>
<dbReference type="Gene3D" id="1.20.1540.10">
    <property type="entry name" value="Rhomboid-like"/>
    <property type="match status" value="1"/>
</dbReference>
<accession>A0A9D2GUY5</accession>
<dbReference type="PANTHER" id="PTHR43731:SF26">
    <property type="entry name" value="RHOMBOID-LIKE PROTEIN 10, CHLOROPLASTIC"/>
    <property type="match status" value="1"/>
</dbReference>
<dbReference type="PANTHER" id="PTHR43731">
    <property type="entry name" value="RHOMBOID PROTEASE"/>
    <property type="match status" value="1"/>
</dbReference>
<feature type="transmembrane region" description="Helical" evidence="5">
    <location>
        <begin position="214"/>
        <end position="233"/>
    </location>
</feature>
<feature type="transmembrane region" description="Helical" evidence="5">
    <location>
        <begin position="155"/>
        <end position="184"/>
    </location>
</feature>
<feature type="domain" description="Peptidase S54 rhomboid" evidence="6">
    <location>
        <begin position="62"/>
        <end position="233"/>
    </location>
</feature>
<evidence type="ECO:0000256" key="5">
    <source>
        <dbReference type="SAM" id="Phobius"/>
    </source>
</evidence>
<evidence type="ECO:0000256" key="4">
    <source>
        <dbReference type="ARBA" id="ARBA00023136"/>
    </source>
</evidence>
<gene>
    <name evidence="7" type="ORF">H9804_07815</name>
</gene>
<evidence type="ECO:0000259" key="6">
    <source>
        <dbReference type="Pfam" id="PF01694"/>
    </source>
</evidence>
<dbReference type="GO" id="GO:0004252">
    <property type="term" value="F:serine-type endopeptidase activity"/>
    <property type="evidence" value="ECO:0007669"/>
    <property type="project" value="InterPro"/>
</dbReference>
<dbReference type="AlphaFoldDB" id="A0A9D2GUY5"/>